<dbReference type="Pfam" id="PF00122">
    <property type="entry name" value="E1-E2_ATPase"/>
    <property type="match status" value="1"/>
</dbReference>
<dbReference type="SFLD" id="SFLDG00002">
    <property type="entry name" value="C1.7:_P-type_atpase_like"/>
    <property type="match status" value="1"/>
</dbReference>
<evidence type="ECO:0000313" key="10">
    <source>
        <dbReference type="Proteomes" id="UP000603457"/>
    </source>
</evidence>
<dbReference type="InterPro" id="IPR027256">
    <property type="entry name" value="P-typ_ATPase_IB"/>
</dbReference>
<accession>A0ABR8G1S6</accession>
<keyword evidence="4" id="KW-1278">Translocase</keyword>
<dbReference type="Gene3D" id="2.70.150.10">
    <property type="entry name" value="Calcium-transporting ATPase, cytoplasmic transduction domain A"/>
    <property type="match status" value="1"/>
</dbReference>
<dbReference type="Gene3D" id="3.40.1110.10">
    <property type="entry name" value="Calcium-transporting ATPase, cytoplasmic domain N"/>
    <property type="match status" value="1"/>
</dbReference>
<dbReference type="InterPro" id="IPR023214">
    <property type="entry name" value="HAD_sf"/>
</dbReference>
<dbReference type="InterPro" id="IPR023299">
    <property type="entry name" value="ATPase_P-typ_cyto_dom_N"/>
</dbReference>
<sequence length="781" mass="83951">MTPLTAQLVSPAVQKSSEIEVKEEVPLGAKAYETVSPVILAQPIHKSNGKATLANFNRRTHQPVSKVVYSVVHAVPGRMRLRIPQLRDNTAYMQRLQTLLEVDPLITSVRIKPAAASLVVTYKASQVNDAKMRSRLSCLIMTANDANVVLLDQKKPLNQKSQEDGEEGAWPGLQLSMVATGLAVLGGPLGLSVPPVMVAGTIALATLPVFQRAIVGLVMQRKLTIDVLDFLAIVITTVQGQFLTPALMLSLIEIGENIRDRTARSSKMQTLDLLNSLGQFVWVERDGEKVQISIKEVKSGDTVIVYPGEQVPVDGSILRGKALLDEQKLTGESVPVLKTQGQPVFASTLVREGSIYILAERVGNDTRAGQSIKLMEEAPVHDTRMENCAIKIAEKAVLPTLLLGAGVFAITRNAARAASVLTLDFATGIRVSVPTTVLAALTYAARHGILIRSGRALEQLAEVDTIVFDKTGTLTKGEVAVIGVDSFNPEVDSDRVLAIAAAAEQRLTHPVAEAVIRYAETQKVTIPSRSKWNYKLGLGVEAEIYGEAVYVGSERFLRQQGVNMEALNNVNRVNSVIYVASNGQLLGRIRYSDILRPETREVINHLLRVEGVEVHMLTGDNQRTAKAVAAELGIAPANTHAEAFPEQKAAVVRELHEQGKTVAFVGDGINDSPALAFADVSISFAHGSEIARETADVVLMENDLHGILEAIALARNAKKLIRQNTSIVAIPNIAAMAIAVLFGLNPLGATVVNNGSTIVAGVNGLRPILKNSPKKAIPSAR</sequence>
<dbReference type="SUPFAM" id="SSF81653">
    <property type="entry name" value="Calcium ATPase, transduction domain A"/>
    <property type="match status" value="1"/>
</dbReference>
<dbReference type="InterPro" id="IPR051014">
    <property type="entry name" value="Cation_Transport_ATPase_IB"/>
</dbReference>
<dbReference type="Proteomes" id="UP000603457">
    <property type="component" value="Unassembled WGS sequence"/>
</dbReference>
<dbReference type="PRINTS" id="PR00119">
    <property type="entry name" value="CATATPASE"/>
</dbReference>
<keyword evidence="7" id="KW-1003">Cell membrane</keyword>
<dbReference type="SUPFAM" id="SSF56784">
    <property type="entry name" value="HAD-like"/>
    <property type="match status" value="1"/>
</dbReference>
<comment type="similarity">
    <text evidence="2 7">Belongs to the cation transport ATPase (P-type) (TC 3.A.3) family. Type IB subfamily.</text>
</comment>
<dbReference type="EMBL" id="JACJTB010000038">
    <property type="protein sequence ID" value="MBD2597188.1"/>
    <property type="molecule type" value="Genomic_DNA"/>
</dbReference>
<keyword evidence="6" id="KW-0472">Membrane</keyword>
<dbReference type="Gene3D" id="3.40.50.1000">
    <property type="entry name" value="HAD superfamily/HAD-like"/>
    <property type="match status" value="1"/>
</dbReference>
<dbReference type="InterPro" id="IPR008250">
    <property type="entry name" value="ATPase_P-typ_transduc_dom_A_sf"/>
</dbReference>
<dbReference type="PRINTS" id="PR00120">
    <property type="entry name" value="HATPASE"/>
</dbReference>
<reference evidence="9 10" key="1">
    <citation type="journal article" date="2020" name="ISME J.">
        <title>Comparative genomics reveals insights into cyanobacterial evolution and habitat adaptation.</title>
        <authorList>
            <person name="Chen M.Y."/>
            <person name="Teng W.K."/>
            <person name="Zhao L."/>
            <person name="Hu C.X."/>
            <person name="Zhou Y.K."/>
            <person name="Han B.P."/>
            <person name="Song L.R."/>
            <person name="Shu W.S."/>
        </authorList>
    </citation>
    <scope>NUCLEOTIDE SEQUENCE [LARGE SCALE GENOMIC DNA]</scope>
    <source>
        <strain evidence="9 10">FACHB-130</strain>
    </source>
</reference>
<evidence type="ECO:0000256" key="2">
    <source>
        <dbReference type="ARBA" id="ARBA00006024"/>
    </source>
</evidence>
<dbReference type="InterPro" id="IPR036412">
    <property type="entry name" value="HAD-like_sf"/>
</dbReference>
<comment type="caution">
    <text evidence="9">The sequence shown here is derived from an EMBL/GenBank/DDBJ whole genome shotgun (WGS) entry which is preliminary data.</text>
</comment>
<comment type="subcellular location">
    <subcellularLocation>
        <location evidence="7">Cell membrane</location>
    </subcellularLocation>
    <subcellularLocation>
        <location evidence="1">Membrane</location>
        <topology evidence="1">Multi-pass membrane protein</topology>
    </subcellularLocation>
</comment>
<dbReference type="NCBIfam" id="TIGR01512">
    <property type="entry name" value="ATPase-IB2_Cd"/>
    <property type="match status" value="1"/>
</dbReference>
<name>A0ABR8G1S6_9NOSO</name>
<dbReference type="PANTHER" id="PTHR48085">
    <property type="entry name" value="CADMIUM/ZINC-TRANSPORTING ATPASE HMA2-RELATED"/>
    <property type="match status" value="1"/>
</dbReference>
<evidence type="ECO:0000256" key="6">
    <source>
        <dbReference type="ARBA" id="ARBA00023136"/>
    </source>
</evidence>
<evidence type="ECO:0000256" key="4">
    <source>
        <dbReference type="ARBA" id="ARBA00022967"/>
    </source>
</evidence>
<evidence type="ECO:0000256" key="7">
    <source>
        <dbReference type="RuleBase" id="RU362081"/>
    </source>
</evidence>
<feature type="domain" description="P-type ATPase A" evidence="8">
    <location>
        <begin position="281"/>
        <end position="376"/>
    </location>
</feature>
<keyword evidence="7" id="KW-0067">ATP-binding</keyword>
<dbReference type="NCBIfam" id="TIGR01494">
    <property type="entry name" value="ATPase_P-type"/>
    <property type="match status" value="1"/>
</dbReference>
<dbReference type="SFLD" id="SFLDS00003">
    <property type="entry name" value="Haloacid_Dehalogenase"/>
    <property type="match status" value="1"/>
</dbReference>
<dbReference type="InterPro" id="IPR059000">
    <property type="entry name" value="ATPase_P-type_domA"/>
</dbReference>
<keyword evidence="10" id="KW-1185">Reference proteome</keyword>
<proteinExistence type="inferred from homology"/>
<evidence type="ECO:0000313" key="9">
    <source>
        <dbReference type="EMBL" id="MBD2597188.1"/>
    </source>
</evidence>
<keyword evidence="5" id="KW-1133">Transmembrane helix</keyword>
<gene>
    <name evidence="9" type="primary">cadA</name>
    <name evidence="9" type="ORF">H6G74_23095</name>
</gene>
<protein>
    <submittedName>
        <fullName evidence="9">Cadmium-translocating P-type ATPase</fullName>
    </submittedName>
</protein>
<dbReference type="NCBIfam" id="TIGR01525">
    <property type="entry name" value="ATPase-IB_hvy"/>
    <property type="match status" value="1"/>
</dbReference>
<evidence type="ECO:0000256" key="3">
    <source>
        <dbReference type="ARBA" id="ARBA00022692"/>
    </source>
</evidence>
<dbReference type="PROSITE" id="PS00154">
    <property type="entry name" value="ATPASE_E1_E2"/>
    <property type="match status" value="1"/>
</dbReference>
<evidence type="ECO:0000256" key="5">
    <source>
        <dbReference type="ARBA" id="ARBA00022989"/>
    </source>
</evidence>
<evidence type="ECO:0000256" key="1">
    <source>
        <dbReference type="ARBA" id="ARBA00004141"/>
    </source>
</evidence>
<dbReference type="Pfam" id="PF19991">
    <property type="entry name" value="HMA_2"/>
    <property type="match status" value="1"/>
</dbReference>
<dbReference type="SFLD" id="SFLDF00027">
    <property type="entry name" value="p-type_atpase"/>
    <property type="match status" value="1"/>
</dbReference>
<keyword evidence="3" id="KW-0812">Transmembrane</keyword>
<dbReference type="RefSeq" id="WP_190969867.1">
    <property type="nucleotide sequence ID" value="NZ_JACJTB010000038.1"/>
</dbReference>
<organism evidence="9 10">
    <name type="scientific">Nostoc spongiaeforme FACHB-130</name>
    <dbReference type="NCBI Taxonomy" id="1357510"/>
    <lineage>
        <taxon>Bacteria</taxon>
        <taxon>Bacillati</taxon>
        <taxon>Cyanobacteriota</taxon>
        <taxon>Cyanophyceae</taxon>
        <taxon>Nostocales</taxon>
        <taxon>Nostocaceae</taxon>
        <taxon>Nostoc</taxon>
    </lineage>
</organism>
<dbReference type="InterPro" id="IPR001757">
    <property type="entry name" value="P_typ_ATPase"/>
</dbReference>
<evidence type="ECO:0000259" key="8">
    <source>
        <dbReference type="Pfam" id="PF00122"/>
    </source>
</evidence>
<dbReference type="InterPro" id="IPR018303">
    <property type="entry name" value="ATPase_P-typ_P_site"/>
</dbReference>
<keyword evidence="7" id="KW-0547">Nucleotide-binding</keyword>
<dbReference type="PANTHER" id="PTHR48085:SF5">
    <property type="entry name" value="CADMIUM_ZINC-TRANSPORTING ATPASE HMA4-RELATED"/>
    <property type="match status" value="1"/>
</dbReference>
<dbReference type="InterPro" id="IPR044492">
    <property type="entry name" value="P_typ_ATPase_HD_dom"/>
</dbReference>
<dbReference type="Pfam" id="PF00702">
    <property type="entry name" value="Hydrolase"/>
    <property type="match status" value="1"/>
</dbReference>
<keyword evidence="7" id="KW-0479">Metal-binding</keyword>